<dbReference type="GO" id="GO:0016616">
    <property type="term" value="F:oxidoreductase activity, acting on the CH-OH group of donors, NAD or NADP as acceptor"/>
    <property type="evidence" value="ECO:0007669"/>
    <property type="project" value="UniProtKB-ARBA"/>
</dbReference>
<dbReference type="Gene3D" id="3.40.50.720">
    <property type="entry name" value="NAD(P)-binding Rossmann-like Domain"/>
    <property type="match status" value="1"/>
</dbReference>
<comment type="caution">
    <text evidence="4">The sequence shown here is derived from an EMBL/GenBank/DDBJ whole genome shotgun (WGS) entry which is preliminary data.</text>
</comment>
<dbReference type="SMART" id="SM00822">
    <property type="entry name" value="PKS_KR"/>
    <property type="match status" value="1"/>
</dbReference>
<dbReference type="PANTHER" id="PTHR42760:SF115">
    <property type="entry name" value="3-OXOACYL-[ACYL-CARRIER-PROTEIN] REDUCTASE FABG"/>
    <property type="match status" value="1"/>
</dbReference>
<evidence type="ECO:0000313" key="4">
    <source>
        <dbReference type="EMBL" id="RNL62532.1"/>
    </source>
</evidence>
<dbReference type="PRINTS" id="PR00081">
    <property type="entry name" value="GDHRDH"/>
</dbReference>
<evidence type="ECO:0000256" key="1">
    <source>
        <dbReference type="ARBA" id="ARBA00006484"/>
    </source>
</evidence>
<evidence type="ECO:0000256" key="2">
    <source>
        <dbReference type="ARBA" id="ARBA00023002"/>
    </source>
</evidence>
<dbReference type="Proteomes" id="UP000267128">
    <property type="component" value="Unassembled WGS sequence"/>
</dbReference>
<feature type="domain" description="Ketoreductase" evidence="3">
    <location>
        <begin position="2"/>
        <end position="170"/>
    </location>
</feature>
<protein>
    <submittedName>
        <fullName evidence="4">SDR family oxidoreductase</fullName>
    </submittedName>
</protein>
<accession>A0A3N0CGD5</accession>
<evidence type="ECO:0000259" key="3">
    <source>
        <dbReference type="SMART" id="SM00822"/>
    </source>
</evidence>
<dbReference type="EMBL" id="RJSE01000007">
    <property type="protein sequence ID" value="RNL62532.1"/>
    <property type="molecule type" value="Genomic_DNA"/>
</dbReference>
<dbReference type="RefSeq" id="WP_123227828.1">
    <property type="nucleotide sequence ID" value="NZ_RJSE01000007.1"/>
</dbReference>
<dbReference type="Pfam" id="PF13561">
    <property type="entry name" value="adh_short_C2"/>
    <property type="match status" value="1"/>
</dbReference>
<dbReference type="InterPro" id="IPR036291">
    <property type="entry name" value="NAD(P)-bd_dom_sf"/>
</dbReference>
<dbReference type="AlphaFoldDB" id="A0A3N0CGD5"/>
<dbReference type="PANTHER" id="PTHR42760">
    <property type="entry name" value="SHORT-CHAIN DEHYDROGENASES/REDUCTASES FAMILY MEMBER"/>
    <property type="match status" value="1"/>
</dbReference>
<sequence>MSLSVVVGAARGIGRAIAEDLARAEPDRPLLLADIDGAAVEQVAAELAARGVKATARTVDVGSPSSVADLVAESREADRVAIAAGIFRSSSALVTPPAEFEEVLSVNTVGCFHVAQLYAAAMVENGGGAVVAVASISARMPRMRQAAYSASKAALRQGLRVLAMEVAGQGVRINTVSPGPTDTEMMRELASDHKSVVDLASGSLEASRPRIPAGHVATAEDISAAVAFLLSPASRHIVMADLVVDGGELLGM</sequence>
<dbReference type="InterPro" id="IPR002347">
    <property type="entry name" value="SDR_fam"/>
</dbReference>
<keyword evidence="2" id="KW-0560">Oxidoreductase</keyword>
<dbReference type="OrthoDB" id="9809287at2"/>
<gene>
    <name evidence="4" type="ORF">EFK50_12240</name>
</gene>
<keyword evidence="5" id="KW-1185">Reference proteome</keyword>
<evidence type="ECO:0000313" key="5">
    <source>
        <dbReference type="Proteomes" id="UP000267128"/>
    </source>
</evidence>
<comment type="similarity">
    <text evidence="1">Belongs to the short-chain dehydrogenases/reductases (SDR) family.</text>
</comment>
<reference evidence="4 5" key="1">
    <citation type="submission" date="2018-11" db="EMBL/GenBank/DDBJ databases">
        <authorList>
            <person name="Li F."/>
        </authorList>
    </citation>
    <scope>NUCLEOTIDE SEQUENCE [LARGE SCALE GENOMIC DNA]</scope>
    <source>
        <strain evidence="4 5">Gsoil 097</strain>
    </source>
</reference>
<dbReference type="SUPFAM" id="SSF51735">
    <property type="entry name" value="NAD(P)-binding Rossmann-fold domains"/>
    <property type="match status" value="1"/>
</dbReference>
<organism evidence="4 5">
    <name type="scientific">Nocardioides marmoriginsengisoli</name>
    <dbReference type="NCBI Taxonomy" id="661483"/>
    <lineage>
        <taxon>Bacteria</taxon>
        <taxon>Bacillati</taxon>
        <taxon>Actinomycetota</taxon>
        <taxon>Actinomycetes</taxon>
        <taxon>Propionibacteriales</taxon>
        <taxon>Nocardioidaceae</taxon>
        <taxon>Nocardioides</taxon>
    </lineage>
</organism>
<proteinExistence type="inferred from homology"/>
<name>A0A3N0CGD5_9ACTN</name>
<dbReference type="InterPro" id="IPR057326">
    <property type="entry name" value="KR_dom"/>
</dbReference>